<feature type="region of interest" description="Disordered" evidence="1">
    <location>
        <begin position="54"/>
        <end position="94"/>
    </location>
</feature>
<dbReference type="AlphaFoldDB" id="A0A3N1HGQ9"/>
<comment type="caution">
    <text evidence="2">The sequence shown here is derived from an EMBL/GenBank/DDBJ whole genome shotgun (WGS) entry which is preliminary data.</text>
</comment>
<gene>
    <name evidence="2" type="ORF">EDD40_7112</name>
</gene>
<proteinExistence type="predicted"/>
<evidence type="ECO:0000313" key="3">
    <source>
        <dbReference type="Proteomes" id="UP000268727"/>
    </source>
</evidence>
<organism evidence="2 3">
    <name type="scientific">Saccharothrix texasensis</name>
    <dbReference type="NCBI Taxonomy" id="103734"/>
    <lineage>
        <taxon>Bacteria</taxon>
        <taxon>Bacillati</taxon>
        <taxon>Actinomycetota</taxon>
        <taxon>Actinomycetes</taxon>
        <taxon>Pseudonocardiales</taxon>
        <taxon>Pseudonocardiaceae</taxon>
        <taxon>Saccharothrix</taxon>
    </lineage>
</organism>
<keyword evidence="3" id="KW-1185">Reference proteome</keyword>
<feature type="compositionally biased region" description="Low complexity" evidence="1">
    <location>
        <begin position="121"/>
        <end position="134"/>
    </location>
</feature>
<accession>A0A3N1HGQ9</accession>
<evidence type="ECO:0000256" key="1">
    <source>
        <dbReference type="SAM" id="MobiDB-lite"/>
    </source>
</evidence>
<sequence>MSALRASRRNYPEIGRRQFDIDGAHAIVREPAGMGFVAGRGGQAHRFANKNRLRNESHPRPGIGRPMVGARWPANGSREKFPPPVARRHTGSGTWFVGESDAERVADLIDQCPERRDEAPRTATPTGAPGAAAPFSGDVRAAPPVADGAVLVFETWRRRIAEQVIHQEGVSL</sequence>
<dbReference type="OrthoDB" id="7903015at2"/>
<name>A0A3N1HGQ9_9PSEU</name>
<protein>
    <submittedName>
        <fullName evidence="2">Uncharacterized protein</fullName>
    </submittedName>
</protein>
<dbReference type="Proteomes" id="UP000268727">
    <property type="component" value="Unassembled WGS sequence"/>
</dbReference>
<feature type="region of interest" description="Disordered" evidence="1">
    <location>
        <begin position="116"/>
        <end position="136"/>
    </location>
</feature>
<reference evidence="2 3" key="1">
    <citation type="submission" date="2018-11" db="EMBL/GenBank/DDBJ databases">
        <title>Sequencing the genomes of 1000 actinobacteria strains.</title>
        <authorList>
            <person name="Klenk H.-P."/>
        </authorList>
    </citation>
    <scope>NUCLEOTIDE SEQUENCE [LARGE SCALE GENOMIC DNA]</scope>
    <source>
        <strain evidence="2 3">DSM 44231</strain>
    </source>
</reference>
<evidence type="ECO:0000313" key="2">
    <source>
        <dbReference type="EMBL" id="ROP41676.1"/>
    </source>
</evidence>
<dbReference type="RefSeq" id="WP_148088997.1">
    <property type="nucleotide sequence ID" value="NZ_RJKM01000001.1"/>
</dbReference>
<dbReference type="EMBL" id="RJKM01000001">
    <property type="protein sequence ID" value="ROP41676.1"/>
    <property type="molecule type" value="Genomic_DNA"/>
</dbReference>